<protein>
    <submittedName>
        <fullName evidence="1">DUF1464 family protein</fullName>
    </submittedName>
</protein>
<gene>
    <name evidence="1" type="ORF">V5E97_12305</name>
</gene>
<accession>A0AAU7CP45</accession>
<organism evidence="1">
    <name type="scientific">Singulisphaera sp. Ch08</name>
    <dbReference type="NCBI Taxonomy" id="3120278"/>
    <lineage>
        <taxon>Bacteria</taxon>
        <taxon>Pseudomonadati</taxon>
        <taxon>Planctomycetota</taxon>
        <taxon>Planctomycetia</taxon>
        <taxon>Isosphaerales</taxon>
        <taxon>Isosphaeraceae</taxon>
        <taxon>Singulisphaera</taxon>
    </lineage>
</organism>
<dbReference type="AlphaFoldDB" id="A0AAU7CP45"/>
<dbReference type="Pfam" id="PF07318">
    <property type="entry name" value="DUF1464"/>
    <property type="match status" value="1"/>
</dbReference>
<reference evidence="1" key="1">
    <citation type="submission" date="2024-05" db="EMBL/GenBank/DDBJ databases">
        <title>Planctomycetes of the genus Singulisphaera possess chitinolytic capabilities.</title>
        <authorList>
            <person name="Ivanova A."/>
        </authorList>
    </citation>
    <scope>NUCLEOTIDE SEQUENCE</scope>
    <source>
        <strain evidence="1">Ch08T</strain>
    </source>
</reference>
<name>A0AAU7CP45_9BACT</name>
<dbReference type="EMBL" id="CP155447">
    <property type="protein sequence ID" value="XBH06785.1"/>
    <property type="molecule type" value="Genomic_DNA"/>
</dbReference>
<dbReference type="InterPro" id="IPR009927">
    <property type="entry name" value="DUF1464"/>
</dbReference>
<evidence type="ECO:0000313" key="1">
    <source>
        <dbReference type="EMBL" id="XBH06785.1"/>
    </source>
</evidence>
<proteinExistence type="predicted"/>
<dbReference type="RefSeq" id="WP_406699633.1">
    <property type="nucleotide sequence ID" value="NZ_CP155447.1"/>
</dbReference>
<sequence length="340" mass="35211">MVGRPWGERVIRVVGTDPGTSSLDLLLLADGLVVGQERLSPGTLQGDPDALVSLLRAWLPIDLIAGPSGYGLPLVRGEDLTERHLEEMSLVRPDQRGIDAGVLGFRSWVRALAGSGLPVLFLPGGVHLPSIPAHRKANTIDLGTADKVAVTALALHADSMERGVGYSESTFAVVELGSAFSAVLVVARGRLVDAAAGTRGPIGVRSGGCWDGEVAYWRSPLTKDSLFRGGLVDLGPEGPAAFRESLTKHVAGLKAVTPFDRIYLSGASADRPDLATLALAALEPLGAVIPLHSLPGAWVKHAAQGAALLADGLAGGRHAGLVASLELTKASGTIWDGLRG</sequence>